<dbReference type="Proteomes" id="UP000648352">
    <property type="component" value="Unassembled WGS sequence"/>
</dbReference>
<evidence type="ECO:0000256" key="1">
    <source>
        <dbReference type="SAM" id="MobiDB-lite"/>
    </source>
</evidence>
<protein>
    <submittedName>
        <fullName evidence="2">DUF2252 domain-containing protein</fullName>
    </submittedName>
</protein>
<reference evidence="2 3" key="1">
    <citation type="submission" date="2020-08" db="EMBL/GenBank/DDBJ databases">
        <title>A Genomic Blueprint of the Chicken Gut Microbiome.</title>
        <authorList>
            <person name="Gilroy R."/>
            <person name="Ravi A."/>
            <person name="Getino M."/>
            <person name="Pursley I."/>
            <person name="Horton D.L."/>
            <person name="Alikhan N.-F."/>
            <person name="Baker D."/>
            <person name="Gharbi K."/>
            <person name="Hall N."/>
            <person name="Watson M."/>
            <person name="Adriaenssens E.M."/>
            <person name="Foster-Nyarko E."/>
            <person name="Jarju S."/>
            <person name="Secka A."/>
            <person name="Antonio M."/>
            <person name="Oren A."/>
            <person name="Chaudhuri R."/>
            <person name="La Ragione R.M."/>
            <person name="Hildebrand F."/>
            <person name="Pallen M.J."/>
        </authorList>
    </citation>
    <scope>NUCLEOTIDE SEQUENCE [LARGE SCALE GENOMIC DNA]</scope>
    <source>
        <strain evidence="2 3">Sa4CUA7</strain>
    </source>
</reference>
<dbReference type="PANTHER" id="PTHR39441">
    <property type="entry name" value="DUF2252 DOMAIN-CONTAINING PROTEIN"/>
    <property type="match status" value="1"/>
</dbReference>
<dbReference type="PANTHER" id="PTHR39441:SF1">
    <property type="entry name" value="DUF2252 DOMAIN-CONTAINING PROTEIN"/>
    <property type="match status" value="1"/>
</dbReference>
<dbReference type="EMBL" id="JACSQP010000009">
    <property type="protein sequence ID" value="MBD7958500.1"/>
    <property type="molecule type" value="Genomic_DNA"/>
</dbReference>
<comment type="caution">
    <text evidence="2">The sequence shown here is derived from an EMBL/GenBank/DDBJ whole genome shotgun (WGS) entry which is preliminary data.</text>
</comment>
<evidence type="ECO:0000313" key="3">
    <source>
        <dbReference type="Proteomes" id="UP000648352"/>
    </source>
</evidence>
<accession>A0ABR8S4X0</accession>
<sequence length="475" mass="52318">MAAVTPVQPSAGFAARREAGRAARAQTPRRSHGPWQAAAGRTDPLALLEDQARSRVPELVPVRYERMRTSPFAFYRGGALLMASDLAATPQTGLTVQLCGDAHLSNFGLFGSAERRLIFDINDFDETLPGPFEWDVKRLVTSFEIAGRHRGFSDAERREAVTAAATGYRERMRAAARASVLDAWYDTLDADSVQTWLRHERGEERATKRQTKTFASVVAKARTKDRLRAFAKLVSTQEGRLRIAADPPLIVPVEDLVGDDMDAADIQDRMQALLASYRTTLGMQRHPLSEYTYVHMARKVVGVGSVGTRAWVLLLVGRDEEDPLFLQAKEAEASVLERFLGPSPTASHGERVVRGQRAMQASSDIFLGWQPRAAGDDALEHDYYIRQLHDWKGSLDPERMVPLGAVLYARICGETLARAHARSGDRVQIAAYLGESSAFDDAMADFAAAYADQNDADYRTFAAAVDSHRLGATPA</sequence>
<name>A0ABR8S4X0_9MICO</name>
<dbReference type="InterPro" id="IPR018721">
    <property type="entry name" value="DUF2252"/>
</dbReference>
<feature type="region of interest" description="Disordered" evidence="1">
    <location>
        <begin position="1"/>
        <end position="40"/>
    </location>
</feature>
<evidence type="ECO:0000313" key="2">
    <source>
        <dbReference type="EMBL" id="MBD7958500.1"/>
    </source>
</evidence>
<organism evidence="2 3">
    <name type="scientific">Microbacterium pullorum</name>
    <dbReference type="NCBI Taxonomy" id="2762236"/>
    <lineage>
        <taxon>Bacteria</taxon>
        <taxon>Bacillati</taxon>
        <taxon>Actinomycetota</taxon>
        <taxon>Actinomycetes</taxon>
        <taxon>Micrococcales</taxon>
        <taxon>Microbacteriaceae</taxon>
        <taxon>Microbacterium</taxon>
    </lineage>
</organism>
<keyword evidence="3" id="KW-1185">Reference proteome</keyword>
<proteinExistence type="predicted"/>
<gene>
    <name evidence="2" type="ORF">H9651_12695</name>
</gene>
<dbReference type="Pfam" id="PF10009">
    <property type="entry name" value="DUF2252"/>
    <property type="match status" value="1"/>
</dbReference>